<feature type="domain" description="AB hydrolase-1" evidence="1">
    <location>
        <begin position="18"/>
        <end position="254"/>
    </location>
</feature>
<dbReference type="InterPro" id="IPR050266">
    <property type="entry name" value="AB_hydrolase_sf"/>
</dbReference>
<accession>A0A8B3GXQ4</accession>
<keyword evidence="2" id="KW-0808">Transferase</keyword>
<sequence>MPFKAGLYFETVGVGHPIIFIHGMGLDSHSMKSFYEPLLTQSEQDSLCRIYLDLPGMGASEISHTLYNADNLVEQINSFSHAISSEQVGLVSHSYGGYLALGLLSQFQKSFVAGFLTAPVVIANHATRHVAPHKLIIKEKLTDNSDAFADYLAMNVVIDSRSWHQYQKLILPAAQNFNQPFWDTMKTKGTYRLNKETSMASLVKQPVTMLLGQNDNEVGYMDQLAFAEGHAHIHAQVLQNAGHNLMIDAPTTVATQFHTFSNSLFINLD</sequence>
<evidence type="ECO:0000259" key="1">
    <source>
        <dbReference type="Pfam" id="PF12697"/>
    </source>
</evidence>
<evidence type="ECO:0000313" key="2">
    <source>
        <dbReference type="EMBL" id="RNE31467.1"/>
    </source>
</evidence>
<protein>
    <submittedName>
        <fullName evidence="2">Acetoin dehydrogenase E2 subunit dihydrolipoyllysine-residue acetyltransferase</fullName>
    </submittedName>
</protein>
<evidence type="ECO:0000313" key="3">
    <source>
        <dbReference type="Proteomes" id="UP000284123"/>
    </source>
</evidence>
<dbReference type="GO" id="GO:0016740">
    <property type="term" value="F:transferase activity"/>
    <property type="evidence" value="ECO:0007669"/>
    <property type="project" value="UniProtKB-KW"/>
</dbReference>
<name>A0A8B3GXQ4_LACPA</name>
<proteinExistence type="predicted"/>
<dbReference type="RefSeq" id="WP_123019506.1">
    <property type="nucleotide sequence ID" value="NZ_JBDGNP010000004.1"/>
</dbReference>
<dbReference type="InterPro" id="IPR029058">
    <property type="entry name" value="AB_hydrolase_fold"/>
</dbReference>
<dbReference type="SUPFAM" id="SSF53474">
    <property type="entry name" value="alpha/beta-Hydrolases"/>
    <property type="match status" value="1"/>
</dbReference>
<dbReference type="PANTHER" id="PTHR43798:SF6">
    <property type="entry name" value="HYDROLASE, PUTATIVE (AFU_ORTHOLOGUE AFUA_4G13070)-RELATED"/>
    <property type="match status" value="1"/>
</dbReference>
<dbReference type="PANTHER" id="PTHR43798">
    <property type="entry name" value="MONOACYLGLYCEROL LIPASE"/>
    <property type="match status" value="1"/>
</dbReference>
<dbReference type="Gene3D" id="3.40.50.1820">
    <property type="entry name" value="alpha/beta hydrolase"/>
    <property type="match status" value="1"/>
</dbReference>
<dbReference type="InterPro" id="IPR000073">
    <property type="entry name" value="AB_hydrolase_1"/>
</dbReference>
<dbReference type="Proteomes" id="UP000284123">
    <property type="component" value="Unassembled WGS sequence"/>
</dbReference>
<reference evidence="2 3" key="1">
    <citation type="journal article" date="2018" name="Front. Microbiol.">
        <title>Conversion of Methionine to Cysteine in Lactobacillus paracasei Depends on the Highly Mobile cysK-ctl-cysE Gene Cluster.</title>
        <authorList>
            <person name="Wuthrich D."/>
            <person name="Irmler S."/>
            <person name="Berthoud H."/>
            <person name="Guggenbuhl B."/>
            <person name="Eugster E."/>
            <person name="Bruggmann R."/>
        </authorList>
    </citation>
    <scope>NUCLEOTIDE SEQUENCE [LARGE SCALE GENOMIC DNA]</scope>
    <source>
        <strain evidence="2 3">FAM6012</strain>
    </source>
</reference>
<organism evidence="2 3">
    <name type="scientific">Lacticaseibacillus paracasei</name>
    <name type="common">Lactobacillus paracasei</name>
    <dbReference type="NCBI Taxonomy" id="1597"/>
    <lineage>
        <taxon>Bacteria</taxon>
        <taxon>Bacillati</taxon>
        <taxon>Bacillota</taxon>
        <taxon>Bacilli</taxon>
        <taxon>Lactobacillales</taxon>
        <taxon>Lactobacillaceae</taxon>
        <taxon>Lacticaseibacillus</taxon>
    </lineage>
</organism>
<dbReference type="AlphaFoldDB" id="A0A8B3GXQ4"/>
<gene>
    <name evidence="2" type="ORF">FAM6012_01353</name>
</gene>
<dbReference type="EMBL" id="LKGI01000051">
    <property type="protein sequence ID" value="RNE31467.1"/>
    <property type="molecule type" value="Genomic_DNA"/>
</dbReference>
<comment type="caution">
    <text evidence="2">The sequence shown here is derived from an EMBL/GenBank/DDBJ whole genome shotgun (WGS) entry which is preliminary data.</text>
</comment>
<dbReference type="Pfam" id="PF12697">
    <property type="entry name" value="Abhydrolase_6"/>
    <property type="match status" value="1"/>
</dbReference>